<protein>
    <recommendedName>
        <fullName evidence="3">SGNH/GDSL hydrolase family protein</fullName>
    </recommendedName>
</protein>
<gene>
    <name evidence="1" type="ORF">PF021_07810</name>
</gene>
<evidence type="ECO:0000313" key="1">
    <source>
        <dbReference type="EMBL" id="MDA3969571.1"/>
    </source>
</evidence>
<name>A0ABT4VFS4_9HELI</name>
<comment type="caution">
    <text evidence="1">The sequence shown here is derived from an EMBL/GenBank/DDBJ whole genome shotgun (WGS) entry which is preliminary data.</text>
</comment>
<dbReference type="Proteomes" id="UP001210261">
    <property type="component" value="Unassembled WGS sequence"/>
</dbReference>
<organism evidence="1 2">
    <name type="scientific">Helicobacter ibis</name>
    <dbReference type="NCBI Taxonomy" id="2962633"/>
    <lineage>
        <taxon>Bacteria</taxon>
        <taxon>Pseudomonadati</taxon>
        <taxon>Campylobacterota</taxon>
        <taxon>Epsilonproteobacteria</taxon>
        <taxon>Campylobacterales</taxon>
        <taxon>Helicobacteraceae</taxon>
        <taxon>Helicobacter</taxon>
    </lineage>
</organism>
<dbReference type="RefSeq" id="WP_271021932.1">
    <property type="nucleotide sequence ID" value="NZ_JAQHXR010000006.1"/>
</dbReference>
<keyword evidence="2" id="KW-1185">Reference proteome</keyword>
<evidence type="ECO:0000313" key="2">
    <source>
        <dbReference type="Proteomes" id="UP001210261"/>
    </source>
</evidence>
<evidence type="ECO:0008006" key="3">
    <source>
        <dbReference type="Google" id="ProtNLM"/>
    </source>
</evidence>
<proteinExistence type="predicted"/>
<dbReference type="EMBL" id="JAQHXR010000006">
    <property type="protein sequence ID" value="MDA3969571.1"/>
    <property type="molecule type" value="Genomic_DNA"/>
</dbReference>
<sequence>MSGFAEVFENIKVKHKQFLKDKAKDDYNRRLALDKINPNLSVFSKMYQGASGRLFDFDDGDSGSFLLVNYPGVMLNAFGDTSDMNLFLKEEIDFVSLKNRNKDTKLVVLFGACTIRGGQCEEAFVVKYLKEMLDSNFIVLNCGLSAVTWENFLFFNTFLYPLFPDIVVNLCFTEIILCQYNCDVCLKTYQIPYSPTYELKLGDREDSVYSYYQMTISGKQNFKNPNINKDDIFEALDIRLLQFSNMVASYGGRFYAVIHPFLHLKKSWSKEEKWAYVFHDKQNPGVYNGCEDLQELVYEFLQRKRQINIYNSNDYIKDSKETLFKDWIHINESMAKKLAEYIFTIIKE</sequence>
<reference evidence="1 2" key="1">
    <citation type="submission" date="2023-01" db="EMBL/GenBank/DDBJ databases">
        <title>Description of Helicobacter ibis sp. nov. isolated from faecal droppings of black-faced ibis (Theristicus melanopis).</title>
        <authorList>
            <person name="Lopez-Cantillo M."/>
            <person name="Vidal-Veuthey B."/>
            <person name="Mella A."/>
            <person name="De La Haba R."/>
            <person name="Collado L."/>
        </authorList>
    </citation>
    <scope>NUCLEOTIDE SEQUENCE [LARGE SCALE GENOMIC DNA]</scope>
    <source>
        <strain evidence="1 2">A82</strain>
    </source>
</reference>
<accession>A0ABT4VFS4</accession>